<feature type="domain" description="Carbohydrate kinase FGGY N-terminal" evidence="4">
    <location>
        <begin position="6"/>
        <end position="240"/>
    </location>
</feature>
<dbReference type="InterPro" id="IPR043129">
    <property type="entry name" value="ATPase_NBD"/>
</dbReference>
<dbReference type="PANTHER" id="PTHR43095:SF2">
    <property type="entry name" value="GLUCONOKINASE"/>
    <property type="match status" value="1"/>
</dbReference>
<gene>
    <name evidence="6" type="ORF">ENW00_08175</name>
</gene>
<dbReference type="GO" id="GO:0005975">
    <property type="term" value="P:carbohydrate metabolic process"/>
    <property type="evidence" value="ECO:0007669"/>
    <property type="project" value="InterPro"/>
</dbReference>
<dbReference type="InterPro" id="IPR018484">
    <property type="entry name" value="FGGY_N"/>
</dbReference>
<dbReference type="InterPro" id="IPR050406">
    <property type="entry name" value="FGGY_Carb_Kinase"/>
</dbReference>
<comment type="similarity">
    <text evidence="1">Belongs to the FGGY kinase family.</text>
</comment>
<sequence length="500" mass="56380">MEKDLVLAVDLGTTNIKSGIIDKEGRILALIQKELPLEKDALGKAEHNPETIFNIFVEVVREIVKGFEERISILITSSYMFGLLPLNKNKKPLTGIITLLDTRSREIFDELLREVDFKEIYKRTGCPPLLYYPFVRIYWLKKKHREIFDSAKYYLGSKSFLIYKLLGEAYTEPSIDSSTQLLNIHTLNWDPYVLDFLGIKEENLPTVVPGDKILGKLPKETLDLLGLKGDVLLGVGLYDGGAVGTGIGALAGDGIGIINIGTTAMFRVPYPKAIFDNPEKMRIQVPYFFDNKWFPGGGINNAGIILKWFRDNMFNMSYEEQTNMTKDVDSDDLFFLPYLTGERNPDIGSIASGVLFGLRPHHNKAHVIKAGMEGVSYIIRMLYETLKELGIEIKEVRAGGGGARSDTWMQTLSNIMGMDVAVADTDEPALLGSAILGFKIIGEYPSYRSATEKMVRIKKIYKPEEEKVEYYKKRFDFFVYLTKNLKEAFSIHTQLKKGGS</sequence>
<evidence type="ECO:0000259" key="5">
    <source>
        <dbReference type="Pfam" id="PF02782"/>
    </source>
</evidence>
<dbReference type="PANTHER" id="PTHR43095">
    <property type="entry name" value="SUGAR KINASE"/>
    <property type="match status" value="1"/>
</dbReference>
<evidence type="ECO:0000256" key="2">
    <source>
        <dbReference type="ARBA" id="ARBA00022679"/>
    </source>
</evidence>
<proteinExistence type="inferred from homology"/>
<organism evidence="6">
    <name type="scientific">Dictyoglomus thermophilum</name>
    <dbReference type="NCBI Taxonomy" id="14"/>
    <lineage>
        <taxon>Bacteria</taxon>
        <taxon>Pseudomonadati</taxon>
        <taxon>Dictyoglomota</taxon>
        <taxon>Dictyoglomia</taxon>
        <taxon>Dictyoglomales</taxon>
        <taxon>Dictyoglomaceae</taxon>
        <taxon>Dictyoglomus</taxon>
    </lineage>
</organism>
<accession>A0A7C3RLJ2</accession>
<evidence type="ECO:0000313" key="6">
    <source>
        <dbReference type="EMBL" id="HFX14103.1"/>
    </source>
</evidence>
<dbReference type="Gene3D" id="3.30.420.40">
    <property type="match status" value="2"/>
</dbReference>
<evidence type="ECO:0000256" key="3">
    <source>
        <dbReference type="ARBA" id="ARBA00022777"/>
    </source>
</evidence>
<keyword evidence="3 6" id="KW-0418">Kinase</keyword>
<evidence type="ECO:0000256" key="1">
    <source>
        <dbReference type="ARBA" id="ARBA00009156"/>
    </source>
</evidence>
<dbReference type="InterPro" id="IPR000577">
    <property type="entry name" value="Carb_kinase_FGGY"/>
</dbReference>
<dbReference type="GO" id="GO:0016301">
    <property type="term" value="F:kinase activity"/>
    <property type="evidence" value="ECO:0007669"/>
    <property type="project" value="UniProtKB-KW"/>
</dbReference>
<dbReference type="CDD" id="cd07770">
    <property type="entry name" value="ASKHA_NBD_FGGY_GntK"/>
    <property type="match status" value="1"/>
</dbReference>
<protein>
    <submittedName>
        <fullName evidence="6">Carbohydrate kinase</fullName>
    </submittedName>
</protein>
<dbReference type="EMBL" id="DTIN01000033">
    <property type="protein sequence ID" value="HFX14103.1"/>
    <property type="molecule type" value="Genomic_DNA"/>
</dbReference>
<dbReference type="Pfam" id="PF02782">
    <property type="entry name" value="FGGY_C"/>
    <property type="match status" value="1"/>
</dbReference>
<dbReference type="Pfam" id="PF00370">
    <property type="entry name" value="FGGY_N"/>
    <property type="match status" value="1"/>
</dbReference>
<dbReference type="SUPFAM" id="SSF53067">
    <property type="entry name" value="Actin-like ATPase domain"/>
    <property type="match status" value="2"/>
</dbReference>
<reference evidence="6" key="1">
    <citation type="journal article" date="2020" name="mSystems">
        <title>Genome- and Community-Level Interaction Insights into Carbon Utilization and Element Cycling Functions of Hydrothermarchaeota in Hydrothermal Sediment.</title>
        <authorList>
            <person name="Zhou Z."/>
            <person name="Liu Y."/>
            <person name="Xu W."/>
            <person name="Pan J."/>
            <person name="Luo Z.H."/>
            <person name="Li M."/>
        </authorList>
    </citation>
    <scope>NUCLEOTIDE SEQUENCE [LARGE SCALE GENOMIC DNA]</scope>
    <source>
        <strain evidence="6">SpSt-81</strain>
    </source>
</reference>
<feature type="domain" description="Carbohydrate kinase FGGY C-terminal" evidence="5">
    <location>
        <begin position="258"/>
        <end position="438"/>
    </location>
</feature>
<keyword evidence="2" id="KW-0808">Transferase</keyword>
<dbReference type="InterPro" id="IPR018485">
    <property type="entry name" value="FGGY_C"/>
</dbReference>
<name>A0A7C3RLJ2_DICTH</name>
<evidence type="ECO:0000259" key="4">
    <source>
        <dbReference type="Pfam" id="PF00370"/>
    </source>
</evidence>
<dbReference type="AlphaFoldDB" id="A0A7C3RLJ2"/>
<dbReference type="PIRSF" id="PIRSF000538">
    <property type="entry name" value="GlpK"/>
    <property type="match status" value="1"/>
</dbReference>
<comment type="caution">
    <text evidence="6">The sequence shown here is derived from an EMBL/GenBank/DDBJ whole genome shotgun (WGS) entry which is preliminary data.</text>
</comment>